<dbReference type="PANTHER" id="PTHR10283:SF82">
    <property type="entry name" value="SOLUTE CARRIER FAMILY 13 MEMBER 2"/>
    <property type="match status" value="1"/>
</dbReference>
<keyword evidence="11" id="KW-1185">Reference proteome</keyword>
<feature type="transmembrane region" description="Helical" evidence="9">
    <location>
        <begin position="459"/>
        <end position="478"/>
    </location>
</feature>
<dbReference type="OrthoDB" id="9766267at2"/>
<feature type="transmembrane region" description="Helical" evidence="9">
    <location>
        <begin position="97"/>
        <end position="117"/>
    </location>
</feature>
<dbReference type="NCBIfam" id="TIGR00785">
    <property type="entry name" value="dass"/>
    <property type="match status" value="1"/>
</dbReference>
<dbReference type="Pfam" id="PF00939">
    <property type="entry name" value="Na_sulph_symp"/>
    <property type="match status" value="1"/>
</dbReference>
<evidence type="ECO:0000256" key="1">
    <source>
        <dbReference type="ARBA" id="ARBA00004141"/>
    </source>
</evidence>
<evidence type="ECO:0000256" key="9">
    <source>
        <dbReference type="SAM" id="Phobius"/>
    </source>
</evidence>
<dbReference type="GO" id="GO:1905039">
    <property type="term" value="P:carboxylic acid transmembrane transport"/>
    <property type="evidence" value="ECO:0007669"/>
    <property type="project" value="UniProtKB-ARBA"/>
</dbReference>
<dbReference type="PANTHER" id="PTHR10283">
    <property type="entry name" value="SOLUTE CARRIER FAMILY 13 MEMBER"/>
    <property type="match status" value="1"/>
</dbReference>
<evidence type="ECO:0000256" key="3">
    <source>
        <dbReference type="ARBA" id="ARBA00020150"/>
    </source>
</evidence>
<feature type="transmembrane region" description="Helical" evidence="9">
    <location>
        <begin position="167"/>
        <end position="186"/>
    </location>
</feature>
<evidence type="ECO:0000256" key="8">
    <source>
        <dbReference type="SAM" id="MobiDB-lite"/>
    </source>
</evidence>
<comment type="similarity">
    <text evidence="2">Belongs to the SLC13A/DASS transporter (TC 2.A.47) family. NADC subfamily.</text>
</comment>
<feature type="transmembrane region" description="Helical" evidence="9">
    <location>
        <begin position="198"/>
        <end position="221"/>
    </location>
</feature>
<dbReference type="AlphaFoldDB" id="A0A4R4TGK0"/>
<evidence type="ECO:0000256" key="2">
    <source>
        <dbReference type="ARBA" id="ARBA00006772"/>
    </source>
</evidence>
<organism evidence="10 11">
    <name type="scientific">Streptomyces hainanensis</name>
    <dbReference type="NCBI Taxonomy" id="402648"/>
    <lineage>
        <taxon>Bacteria</taxon>
        <taxon>Bacillati</taxon>
        <taxon>Actinomycetota</taxon>
        <taxon>Actinomycetes</taxon>
        <taxon>Kitasatosporales</taxon>
        <taxon>Streptomycetaceae</taxon>
        <taxon>Streptomyces</taxon>
    </lineage>
</organism>
<accession>A0A4R4TGK0</accession>
<reference evidence="10 11" key="1">
    <citation type="submission" date="2019-03" db="EMBL/GenBank/DDBJ databases">
        <title>Draft genome sequences of novel Actinobacteria.</title>
        <authorList>
            <person name="Sahin N."/>
            <person name="Ay H."/>
            <person name="Saygin H."/>
        </authorList>
    </citation>
    <scope>NUCLEOTIDE SEQUENCE [LARGE SCALE GENOMIC DNA]</scope>
    <source>
        <strain evidence="10 11">DSM 41900</strain>
    </source>
</reference>
<dbReference type="GO" id="GO:0005886">
    <property type="term" value="C:plasma membrane"/>
    <property type="evidence" value="ECO:0007669"/>
    <property type="project" value="TreeGrafter"/>
</dbReference>
<dbReference type="Proteomes" id="UP000295345">
    <property type="component" value="Unassembled WGS sequence"/>
</dbReference>
<feature type="transmembrane region" description="Helical" evidence="9">
    <location>
        <begin position="499"/>
        <end position="521"/>
    </location>
</feature>
<evidence type="ECO:0000256" key="5">
    <source>
        <dbReference type="ARBA" id="ARBA00022989"/>
    </source>
</evidence>
<feature type="region of interest" description="Disordered" evidence="8">
    <location>
        <begin position="1"/>
        <end position="22"/>
    </location>
</feature>
<keyword evidence="6 9" id="KW-0472">Membrane</keyword>
<dbReference type="RefSeq" id="WP_132817449.1">
    <property type="nucleotide sequence ID" value="NZ_SMKI01000072.1"/>
</dbReference>
<feature type="transmembrane region" description="Helical" evidence="9">
    <location>
        <begin position="299"/>
        <end position="319"/>
    </location>
</feature>
<keyword evidence="4 9" id="KW-0812">Transmembrane</keyword>
<feature type="transmembrane region" description="Helical" evidence="9">
    <location>
        <begin position="138"/>
        <end position="161"/>
    </location>
</feature>
<gene>
    <name evidence="10" type="ORF">E1283_09240</name>
</gene>
<feature type="transmembrane region" description="Helical" evidence="9">
    <location>
        <begin position="241"/>
        <end position="264"/>
    </location>
</feature>
<name>A0A4R4TGK0_9ACTN</name>
<evidence type="ECO:0000256" key="4">
    <source>
        <dbReference type="ARBA" id="ARBA00022692"/>
    </source>
</evidence>
<dbReference type="InterPro" id="IPR001898">
    <property type="entry name" value="SLC13A/DASS"/>
</dbReference>
<feature type="transmembrane region" description="Helical" evidence="9">
    <location>
        <begin position="58"/>
        <end position="91"/>
    </location>
</feature>
<protein>
    <recommendedName>
        <fullName evidence="3">Sodium-dependent dicarboxylate transporter SdcS</fullName>
    </recommendedName>
    <alternativeName>
        <fullName evidence="7">Na(+)/dicarboxylate symporter</fullName>
    </alternativeName>
</protein>
<feature type="transmembrane region" description="Helical" evidence="9">
    <location>
        <begin position="32"/>
        <end position="51"/>
    </location>
</feature>
<proteinExistence type="inferred from homology"/>
<feature type="transmembrane region" description="Helical" evidence="9">
    <location>
        <begin position="372"/>
        <end position="390"/>
    </location>
</feature>
<dbReference type="EMBL" id="SMKI01000072">
    <property type="protein sequence ID" value="TDC76630.1"/>
    <property type="molecule type" value="Genomic_DNA"/>
</dbReference>
<keyword evidence="5 9" id="KW-1133">Transmembrane helix</keyword>
<feature type="transmembrane region" description="Helical" evidence="9">
    <location>
        <begin position="410"/>
        <end position="429"/>
    </location>
</feature>
<comment type="subcellular location">
    <subcellularLocation>
        <location evidence="1">Membrane</location>
        <topology evidence="1">Multi-pass membrane protein</topology>
    </subcellularLocation>
</comment>
<dbReference type="GO" id="GO:0008514">
    <property type="term" value="F:organic anion transmembrane transporter activity"/>
    <property type="evidence" value="ECO:0007669"/>
    <property type="project" value="UniProtKB-ARBA"/>
</dbReference>
<evidence type="ECO:0000256" key="7">
    <source>
        <dbReference type="ARBA" id="ARBA00031174"/>
    </source>
</evidence>
<comment type="caution">
    <text evidence="10">The sequence shown here is derived from an EMBL/GenBank/DDBJ whole genome shotgun (WGS) entry which is preliminary data.</text>
</comment>
<feature type="transmembrane region" description="Helical" evidence="9">
    <location>
        <begin position="331"/>
        <end position="351"/>
    </location>
</feature>
<evidence type="ECO:0000313" key="10">
    <source>
        <dbReference type="EMBL" id="TDC76630.1"/>
    </source>
</evidence>
<feature type="transmembrane region" description="Helical" evidence="9">
    <location>
        <begin position="436"/>
        <end position="453"/>
    </location>
</feature>
<evidence type="ECO:0000313" key="11">
    <source>
        <dbReference type="Proteomes" id="UP000295345"/>
    </source>
</evidence>
<sequence>MKTEDRSGAAASNTAAGKPDSQERFDSIRGRIGLGLGPLALALMLLTAVGLEWEQRALAAVLCLMIVWWVTEAIPLAATALLGIVLCVFLGVGDEDTVFGAFGNDTIFTFLGGFVIARSMTVHGLDKRIALRVLSVGGVVRSPVRTVIAFGGIACVISAFVSNTATVAMLFPIGIGIVGAVSAISTEKGGQDLHHSRWSAALMLMIAYAASIGGLLTPIGAPHQLIGRDLVEEQTGETVNFVEWVLLFAPIVLVMFVVLCIVLLRLNRPEVRELIGAEEYVAEQRAELGSFSRGEANTCVSFAVAVVGWTLPGISSLFLGDDHEAVTWMHAHLTEGVAAIVAATLLFLLPLGGSRGTGRSGWRAPTLTWSEAVKIDWGVILLFGAGTVVGSLSSETGLAETMGTSLADHLGVSSLVSITVLAAVAGLLISETTSNTASAGIVVPIVVPIAVAMDVNPLIPGLVATAAAGYGFMLPVSTPPNAIVYGSGMVPMTRMIRSGFVFDLIGVTVLVVGVLAMAPLVGL</sequence>
<evidence type="ECO:0000256" key="6">
    <source>
        <dbReference type="ARBA" id="ARBA00023136"/>
    </source>
</evidence>